<feature type="signal peptide" evidence="16">
    <location>
        <begin position="1"/>
        <end position="22"/>
    </location>
</feature>
<evidence type="ECO:0000256" key="13">
    <source>
        <dbReference type="ARBA" id="ARBA00023237"/>
    </source>
</evidence>
<dbReference type="GO" id="GO:0009279">
    <property type="term" value="C:cell outer membrane"/>
    <property type="evidence" value="ECO:0007669"/>
    <property type="project" value="UniProtKB-SubCell"/>
</dbReference>
<dbReference type="Gene3D" id="2.170.130.10">
    <property type="entry name" value="TonB-dependent receptor, plug domain"/>
    <property type="match status" value="1"/>
</dbReference>
<keyword evidence="12" id="KW-0675">Receptor</keyword>
<evidence type="ECO:0000256" key="9">
    <source>
        <dbReference type="ARBA" id="ARBA00023065"/>
    </source>
</evidence>
<feature type="domain" description="TonB-dependent receptor-like beta-barrel" evidence="17">
    <location>
        <begin position="245"/>
        <end position="689"/>
    </location>
</feature>
<evidence type="ECO:0000256" key="5">
    <source>
        <dbReference type="ARBA" id="ARBA00022496"/>
    </source>
</evidence>
<protein>
    <recommendedName>
        <fullName evidence="21">TonB-denpendent receptor</fullName>
    </recommendedName>
</protein>
<dbReference type="GO" id="GO:0015344">
    <property type="term" value="F:siderophore uptake transmembrane transporter activity"/>
    <property type="evidence" value="ECO:0007669"/>
    <property type="project" value="TreeGrafter"/>
</dbReference>
<proteinExistence type="inferred from homology"/>
<keyword evidence="6 14" id="KW-0812">Transmembrane</keyword>
<dbReference type="InterPro" id="IPR012910">
    <property type="entry name" value="Plug_dom"/>
</dbReference>
<evidence type="ECO:0000256" key="14">
    <source>
        <dbReference type="PROSITE-ProRule" id="PRU01360"/>
    </source>
</evidence>
<keyword evidence="10 15" id="KW-0798">TonB box</keyword>
<dbReference type="SUPFAM" id="SSF56935">
    <property type="entry name" value="Porins"/>
    <property type="match status" value="1"/>
</dbReference>
<evidence type="ECO:0000313" key="20">
    <source>
        <dbReference type="Proteomes" id="UP000015523"/>
    </source>
</evidence>
<evidence type="ECO:0000259" key="18">
    <source>
        <dbReference type="Pfam" id="PF07715"/>
    </source>
</evidence>
<evidence type="ECO:0000256" key="16">
    <source>
        <dbReference type="SAM" id="SignalP"/>
    </source>
</evidence>
<keyword evidence="5" id="KW-0410">Iron transport</keyword>
<dbReference type="Gene3D" id="2.40.170.20">
    <property type="entry name" value="TonB-dependent receptor, beta-barrel domain"/>
    <property type="match status" value="1"/>
</dbReference>
<feature type="domain" description="TonB-dependent receptor plug" evidence="18">
    <location>
        <begin position="57"/>
        <end position="157"/>
    </location>
</feature>
<dbReference type="InterPro" id="IPR010105">
    <property type="entry name" value="TonB_sidphr_rcpt"/>
</dbReference>
<evidence type="ECO:0000256" key="10">
    <source>
        <dbReference type="ARBA" id="ARBA00023077"/>
    </source>
</evidence>
<keyword evidence="8" id="KW-0408">Iron</keyword>
<evidence type="ECO:0008006" key="21">
    <source>
        <dbReference type="Google" id="ProtNLM"/>
    </source>
</evidence>
<dbReference type="AlphaFoldDB" id="T0J083"/>
<dbReference type="eggNOG" id="COG4773">
    <property type="taxonomic scope" value="Bacteria"/>
</dbReference>
<evidence type="ECO:0000256" key="3">
    <source>
        <dbReference type="ARBA" id="ARBA00022448"/>
    </source>
</evidence>
<dbReference type="GO" id="GO:0015891">
    <property type="term" value="P:siderophore transport"/>
    <property type="evidence" value="ECO:0007669"/>
    <property type="project" value="InterPro"/>
</dbReference>
<feature type="chain" id="PRO_5004565485" description="TonB-denpendent receptor" evidence="16">
    <location>
        <begin position="23"/>
        <end position="719"/>
    </location>
</feature>
<name>T0J083_9SPHN</name>
<dbReference type="NCBIfam" id="TIGR01783">
    <property type="entry name" value="TonB-siderophor"/>
    <property type="match status" value="1"/>
</dbReference>
<evidence type="ECO:0000259" key="17">
    <source>
        <dbReference type="Pfam" id="PF00593"/>
    </source>
</evidence>
<dbReference type="Pfam" id="PF00593">
    <property type="entry name" value="TonB_dep_Rec_b-barrel"/>
    <property type="match status" value="1"/>
</dbReference>
<evidence type="ECO:0000256" key="7">
    <source>
        <dbReference type="ARBA" id="ARBA00022729"/>
    </source>
</evidence>
<keyword evidence="13 14" id="KW-0998">Cell outer membrane</keyword>
<gene>
    <name evidence="19" type="ORF">M529_14730</name>
</gene>
<dbReference type="OrthoDB" id="9760333at2"/>
<dbReference type="PANTHER" id="PTHR32552:SF74">
    <property type="entry name" value="HYDROXAMATE SIDEROPHORE RECEPTOR FHUE"/>
    <property type="match status" value="1"/>
</dbReference>
<keyword evidence="11 14" id="KW-0472">Membrane</keyword>
<keyword evidence="9" id="KW-0406">Ion transport</keyword>
<evidence type="ECO:0000256" key="6">
    <source>
        <dbReference type="ARBA" id="ARBA00022692"/>
    </source>
</evidence>
<evidence type="ECO:0000256" key="11">
    <source>
        <dbReference type="ARBA" id="ARBA00023136"/>
    </source>
</evidence>
<keyword evidence="3 14" id="KW-0813">Transport</keyword>
<dbReference type="RefSeq" id="WP_021318700.1">
    <property type="nucleotide sequence ID" value="NZ_AUWY01000101.1"/>
</dbReference>
<dbReference type="EMBL" id="AUWY01000101">
    <property type="protein sequence ID" value="EQB31401.1"/>
    <property type="molecule type" value="Genomic_DNA"/>
</dbReference>
<dbReference type="GO" id="GO:0038023">
    <property type="term" value="F:signaling receptor activity"/>
    <property type="evidence" value="ECO:0007669"/>
    <property type="project" value="InterPro"/>
</dbReference>
<keyword evidence="4 14" id="KW-1134">Transmembrane beta strand</keyword>
<dbReference type="CDD" id="cd01347">
    <property type="entry name" value="ligand_gated_channel"/>
    <property type="match status" value="1"/>
</dbReference>
<evidence type="ECO:0000313" key="19">
    <source>
        <dbReference type="EMBL" id="EQB31401.1"/>
    </source>
</evidence>
<comment type="similarity">
    <text evidence="2 14 15">Belongs to the TonB-dependent receptor family.</text>
</comment>
<dbReference type="InterPro" id="IPR000531">
    <property type="entry name" value="Beta-barrel_TonB"/>
</dbReference>
<dbReference type="Pfam" id="PF07715">
    <property type="entry name" value="Plug"/>
    <property type="match status" value="1"/>
</dbReference>
<dbReference type="PATRIC" id="fig|1346791.3.peg.2835"/>
<evidence type="ECO:0000256" key="8">
    <source>
        <dbReference type="ARBA" id="ARBA00023004"/>
    </source>
</evidence>
<dbReference type="PANTHER" id="PTHR32552">
    <property type="entry name" value="FERRICHROME IRON RECEPTOR-RELATED"/>
    <property type="match status" value="1"/>
</dbReference>
<comment type="caution">
    <text evidence="19">The sequence shown here is derived from an EMBL/GenBank/DDBJ whole genome shotgun (WGS) entry which is preliminary data.</text>
</comment>
<dbReference type="PROSITE" id="PS52016">
    <property type="entry name" value="TONB_DEPENDENT_REC_3"/>
    <property type="match status" value="1"/>
</dbReference>
<dbReference type="InterPro" id="IPR037066">
    <property type="entry name" value="Plug_dom_sf"/>
</dbReference>
<accession>T0J083</accession>
<dbReference type="STRING" id="1346791.M529_14730"/>
<dbReference type="FunFam" id="2.170.130.10:FF:000010">
    <property type="entry name" value="Ferripyoverdine receptor"/>
    <property type="match status" value="1"/>
</dbReference>
<organism evidence="19 20">
    <name type="scientific">Sphingobium ummariense RL-3</name>
    <dbReference type="NCBI Taxonomy" id="1346791"/>
    <lineage>
        <taxon>Bacteria</taxon>
        <taxon>Pseudomonadati</taxon>
        <taxon>Pseudomonadota</taxon>
        <taxon>Alphaproteobacteria</taxon>
        <taxon>Sphingomonadales</taxon>
        <taxon>Sphingomonadaceae</taxon>
        <taxon>Sphingobium</taxon>
    </lineage>
</organism>
<keyword evidence="20" id="KW-1185">Reference proteome</keyword>
<evidence type="ECO:0000256" key="1">
    <source>
        <dbReference type="ARBA" id="ARBA00004571"/>
    </source>
</evidence>
<evidence type="ECO:0000256" key="2">
    <source>
        <dbReference type="ARBA" id="ARBA00009810"/>
    </source>
</evidence>
<evidence type="ECO:0000256" key="15">
    <source>
        <dbReference type="RuleBase" id="RU003357"/>
    </source>
</evidence>
<evidence type="ECO:0000256" key="12">
    <source>
        <dbReference type="ARBA" id="ARBA00023170"/>
    </source>
</evidence>
<comment type="subcellular location">
    <subcellularLocation>
        <location evidence="1 14">Cell outer membrane</location>
        <topology evidence="1 14">Multi-pass membrane protein</topology>
    </subcellularLocation>
</comment>
<dbReference type="InterPro" id="IPR039426">
    <property type="entry name" value="TonB-dep_rcpt-like"/>
</dbReference>
<dbReference type="Proteomes" id="UP000015523">
    <property type="component" value="Unassembled WGS sequence"/>
</dbReference>
<evidence type="ECO:0000256" key="4">
    <source>
        <dbReference type="ARBA" id="ARBA00022452"/>
    </source>
</evidence>
<dbReference type="InterPro" id="IPR036942">
    <property type="entry name" value="Beta-barrel_TonB_sf"/>
</dbReference>
<keyword evidence="7 16" id="KW-0732">Signal</keyword>
<reference evidence="19 20" key="1">
    <citation type="journal article" date="2013" name="Genome Announc.">
        <title>Draft Genome Sequence of Sphingobium ummariense Strain RL-3, a Hexachlorocyclohexane-Degrading Bacterium.</title>
        <authorList>
            <person name="Kohli P."/>
            <person name="Dua A."/>
            <person name="Sangwan N."/>
            <person name="Oldach P."/>
            <person name="Khurana J.P."/>
            <person name="Lal R."/>
        </authorList>
    </citation>
    <scope>NUCLEOTIDE SEQUENCE [LARGE SCALE GENOMIC DNA]</scope>
    <source>
        <strain evidence="19 20">RL-3</strain>
    </source>
</reference>
<sequence>MPALLTILAATAAAVPAAEAPAAPGDTEIIVTGERTEGQDDYAVRKQTTTMRFPLSQRETPQSVSVVTRAQIQDFQLNDINDLLKTVPGVQVQAQETDRIYYSARGFDIQTFQIDGIGLPFAFEVQTGSIDTAIYDHIDVVRGAPGLLSSTGNPSAVVNFIRKRPTKTFQASGSAQYGSYDHLRLDADVSVPITSDGSIRARAVGAYLDEDSYLDRYGLRRWTGYGIVEADLGPQTTVTVGYGHQDHHSRGATWGALPLYYTDGTRIDLPRSANSGPDWAGWNVIDRQIFGDIVHHFNDDWHAKLTVVRRAVSEDDRLFYVYGNPSAAFADGIDPAESVKGGNIRSYPGAFRAETRNLTIDAYVAGKVALFGREHDLMFGVNRSAQRYIQTSGYDYGAINLELSIDDVLSGNTPEPNFPTVFNTNFLESGDRTTKRETGYGLIRLSLADPFKLMLGGNLTHATSEGFSYGANMAYDWTRFLPFVGATLDLTQSISAYASFATIFNPQTQTTANRELIDPIKGDNIEAGFKGEWMGGRLNASLAIFQARQKNTAESAGFDETIGQTIYRGVDAKSQGIEFEFAGLLAPGLQATGGYTIMRVRGEDDEPVRTFVPRQLGRLTLTYSPPALPALKVGAAVQYQSKIYLEPGTVSITTGAPIRVTQPKYALLDLLASYKLTDNLQISANLKNVTNAKYLTALNYDQGYYGAPRTILGTISLRY</sequence>